<dbReference type="EMBL" id="CP054020">
    <property type="protein sequence ID" value="QKI88570.1"/>
    <property type="molecule type" value="Genomic_DNA"/>
</dbReference>
<keyword evidence="2" id="KW-1185">Reference proteome</keyword>
<organism evidence="1 2">
    <name type="scientific">Thiomicrorhabdus xiamenensis</name>
    <dbReference type="NCBI Taxonomy" id="2739063"/>
    <lineage>
        <taxon>Bacteria</taxon>
        <taxon>Pseudomonadati</taxon>
        <taxon>Pseudomonadota</taxon>
        <taxon>Gammaproteobacteria</taxon>
        <taxon>Thiotrichales</taxon>
        <taxon>Piscirickettsiaceae</taxon>
        <taxon>Thiomicrorhabdus</taxon>
    </lineage>
</organism>
<protein>
    <submittedName>
        <fullName evidence="1">Uncharacterized protein</fullName>
    </submittedName>
</protein>
<dbReference type="AlphaFoldDB" id="A0A7D4NQD0"/>
<dbReference type="RefSeq" id="WP_173284168.1">
    <property type="nucleotide sequence ID" value="NZ_CP054020.1"/>
</dbReference>
<evidence type="ECO:0000313" key="1">
    <source>
        <dbReference type="EMBL" id="QKI88570.1"/>
    </source>
</evidence>
<accession>A0A7D4NQD0</accession>
<dbReference type="Proteomes" id="UP000504724">
    <property type="component" value="Chromosome"/>
</dbReference>
<name>A0A7D4NQD0_9GAMM</name>
<dbReference type="KEGG" id="txa:HQN79_02770"/>
<gene>
    <name evidence="1" type="ORF">HQN79_02770</name>
</gene>
<proteinExistence type="predicted"/>
<reference evidence="1 2" key="1">
    <citation type="submission" date="2020-05" db="EMBL/GenBank/DDBJ databases">
        <title>Thiomicrorhabdus sediminis sp.nov. and Thiomicrorhabdus xiamenensis sp.nov., novel sulfur-oxidizing bacteria isolated from coastal sediment.</title>
        <authorList>
            <person name="Liu X."/>
        </authorList>
    </citation>
    <scope>NUCLEOTIDE SEQUENCE [LARGE SCALE GENOMIC DNA]</scope>
    <source>
        <strain evidence="1 2">G2</strain>
    </source>
</reference>
<evidence type="ECO:0000313" key="2">
    <source>
        <dbReference type="Proteomes" id="UP000504724"/>
    </source>
</evidence>
<sequence length="323" mass="31726">MALDFLNAGKTESSDAIFSLVNILNTKAVTGYDQATPSDDTTNIMDIIGAVKALPAGDTLISTLHQIAPGPVLIDNTVALLKTLPAFSALLPVLAPNTTEGELGGDALGAVVGHLKAIPALEGPVTGVITALHEGPLGDQVGMVTGLLHDISLGGNAIGGNIPAGTLFASESTGDLADPDSLDVVVGFAKGLPLVGDVVDMVIPDIFPNAGGENMVAAAGILHHVFPAYNATNALLGEDGMISGALGGLTGGDMGGVLDIAGLLDLGGNDLLDGLLGGLDFGGSASGSASADGSGDASLTGSVMNLLSLGSDSALDLGGLLSF</sequence>